<dbReference type="InterPro" id="IPR018485">
    <property type="entry name" value="FGGY_C"/>
</dbReference>
<dbReference type="Pfam" id="PF02782">
    <property type="entry name" value="FGGY_C"/>
    <property type="match status" value="1"/>
</dbReference>
<dbReference type="PIRSF" id="PIRSF000538">
    <property type="entry name" value="GlpK"/>
    <property type="match status" value="1"/>
</dbReference>
<dbReference type="Gene3D" id="3.30.420.40">
    <property type="match status" value="2"/>
</dbReference>
<organism evidence="7 8">
    <name type="scientific">Herbiconiux aconitum</name>
    <dbReference type="NCBI Taxonomy" id="2970913"/>
    <lineage>
        <taxon>Bacteria</taxon>
        <taxon>Bacillati</taxon>
        <taxon>Actinomycetota</taxon>
        <taxon>Actinomycetes</taxon>
        <taxon>Micrococcales</taxon>
        <taxon>Microbacteriaceae</taxon>
        <taxon>Herbiconiux</taxon>
    </lineage>
</organism>
<dbReference type="InterPro" id="IPR043129">
    <property type="entry name" value="ATPase_NBD"/>
</dbReference>
<dbReference type="InterPro" id="IPR000577">
    <property type="entry name" value="Carb_kinase_FGGY"/>
</dbReference>
<dbReference type="GO" id="GO:0016301">
    <property type="term" value="F:kinase activity"/>
    <property type="evidence" value="ECO:0007669"/>
    <property type="project" value="UniProtKB-KW"/>
</dbReference>
<evidence type="ECO:0000259" key="5">
    <source>
        <dbReference type="Pfam" id="PF00370"/>
    </source>
</evidence>
<dbReference type="InterPro" id="IPR050406">
    <property type="entry name" value="FGGY_Carb_Kinase"/>
</dbReference>
<dbReference type="RefSeq" id="WP_259509864.1">
    <property type="nucleotide sequence ID" value="NZ_JANLCM010000002.1"/>
</dbReference>
<feature type="domain" description="Carbohydrate kinase FGGY N-terminal" evidence="5">
    <location>
        <begin position="9"/>
        <end position="256"/>
    </location>
</feature>
<dbReference type="EMBL" id="JANLCM010000002">
    <property type="protein sequence ID" value="MCS5720075.1"/>
    <property type="molecule type" value="Genomic_DNA"/>
</dbReference>
<evidence type="ECO:0000313" key="7">
    <source>
        <dbReference type="EMBL" id="MCS5720075.1"/>
    </source>
</evidence>
<evidence type="ECO:0000256" key="3">
    <source>
        <dbReference type="ARBA" id="ARBA00022777"/>
    </source>
</evidence>
<dbReference type="Proteomes" id="UP001165584">
    <property type="component" value="Unassembled WGS sequence"/>
</dbReference>
<protein>
    <submittedName>
        <fullName evidence="7">FGGY family carbohydrate kinase</fullName>
    </submittedName>
</protein>
<feature type="region of interest" description="Disordered" evidence="4">
    <location>
        <begin position="512"/>
        <end position="552"/>
    </location>
</feature>
<dbReference type="SUPFAM" id="SSF53067">
    <property type="entry name" value="Actin-like ATPase domain"/>
    <property type="match status" value="2"/>
</dbReference>
<sequence>MAADRTERYVLGVDAGQTAVKAVVHDERLRAVGIGRRSSPVDRTVPRHAERPQDALWGAAAEAIAEAVASSGVDPRQIVAVGITGHGDGLHLVDAAGAPVGPAITAMDSRAHAEAAELSADADRMRVVLERSGQEPTPGAAGNLLRWLLRHDPERVRAAEAMLFSKDVIRLRLAGGIATDYSDATASFLDTATASWSPEVLEAYGLPADLMRLLPALHSSGDIVGHVLPEAAALTGLAAGTPVIAGMHDVQAASIGMGALVPGRLALVAGSFSTNGVTTTRADVDPRWQSRLSIRPDLRIAMSTSATASPSLDWVLRLLGVHDDAARDRLFAEAAALDPEEQVPLVLPFLFDSPLGAASSAALAGVRGWHTPAHVLRGTLEGIVLMHVWHTRALAERFDWEEPVVLGGGIARAPLYVQLVANALRSPVTVVQNEEAGAFGAAAVAGTAVGLFESVEAAQELVERSAPVVPTEASAGYWAGVILSFDEATEALVPWWAARARAEAADAAGSADAAGPADAVGPADAAGPADTAGPAATGQADAAAPTARAAGA</sequence>
<accession>A0ABT2GXN9</accession>
<evidence type="ECO:0000259" key="6">
    <source>
        <dbReference type="Pfam" id="PF02782"/>
    </source>
</evidence>
<evidence type="ECO:0000256" key="1">
    <source>
        <dbReference type="ARBA" id="ARBA00009156"/>
    </source>
</evidence>
<dbReference type="InterPro" id="IPR018484">
    <property type="entry name" value="FGGY_N"/>
</dbReference>
<dbReference type="PANTHER" id="PTHR43095">
    <property type="entry name" value="SUGAR KINASE"/>
    <property type="match status" value="1"/>
</dbReference>
<dbReference type="Pfam" id="PF00370">
    <property type="entry name" value="FGGY_N"/>
    <property type="match status" value="1"/>
</dbReference>
<evidence type="ECO:0000256" key="4">
    <source>
        <dbReference type="SAM" id="MobiDB-lite"/>
    </source>
</evidence>
<dbReference type="CDD" id="cd07802">
    <property type="entry name" value="ASKHA_NBD_FGGY_EcLyxK-like"/>
    <property type="match status" value="1"/>
</dbReference>
<keyword evidence="8" id="KW-1185">Reference proteome</keyword>
<dbReference type="PANTHER" id="PTHR43095:SF3">
    <property type="entry name" value="L-XYLULOSE_3-KETO-L-GULONATE KINASE"/>
    <property type="match status" value="1"/>
</dbReference>
<comment type="similarity">
    <text evidence="1">Belongs to the FGGY kinase family.</text>
</comment>
<feature type="domain" description="Carbohydrate kinase FGGY C-terminal" evidence="6">
    <location>
        <begin position="294"/>
        <end position="448"/>
    </location>
</feature>
<proteinExistence type="inferred from homology"/>
<gene>
    <name evidence="7" type="ORF">N1027_18240</name>
</gene>
<evidence type="ECO:0000313" key="8">
    <source>
        <dbReference type="Proteomes" id="UP001165584"/>
    </source>
</evidence>
<keyword evidence="3 7" id="KW-0418">Kinase</keyword>
<comment type="caution">
    <text evidence="7">The sequence shown here is derived from an EMBL/GenBank/DDBJ whole genome shotgun (WGS) entry which is preliminary data.</text>
</comment>
<reference evidence="7" key="1">
    <citation type="submission" date="2022-08" db="EMBL/GenBank/DDBJ databases">
        <authorList>
            <person name="Deng Y."/>
            <person name="Han X.-F."/>
            <person name="Zhang Y.-Q."/>
        </authorList>
    </citation>
    <scope>NUCLEOTIDE SEQUENCE</scope>
    <source>
        <strain evidence="7">CPCC 205763</strain>
    </source>
</reference>
<keyword evidence="2" id="KW-0808">Transferase</keyword>
<name>A0ABT2GXN9_9MICO</name>
<evidence type="ECO:0000256" key="2">
    <source>
        <dbReference type="ARBA" id="ARBA00022679"/>
    </source>
</evidence>